<dbReference type="InterPro" id="IPR025711">
    <property type="entry name" value="PepSY"/>
</dbReference>
<evidence type="ECO:0000256" key="1">
    <source>
        <dbReference type="SAM" id="SignalP"/>
    </source>
</evidence>
<dbReference type="OrthoDB" id="7365433at2"/>
<organism evidence="3 4">
    <name type="scientific">Thalassospira profundimaris</name>
    <dbReference type="NCBI Taxonomy" id="502049"/>
    <lineage>
        <taxon>Bacteria</taxon>
        <taxon>Pseudomonadati</taxon>
        <taxon>Pseudomonadota</taxon>
        <taxon>Alphaproteobacteria</taxon>
        <taxon>Rhodospirillales</taxon>
        <taxon>Thalassospiraceae</taxon>
        <taxon>Thalassospira</taxon>
    </lineage>
</organism>
<protein>
    <recommendedName>
        <fullName evidence="2">PepSY domain-containing protein</fullName>
    </recommendedName>
</protein>
<comment type="caution">
    <text evidence="3">The sequence shown here is derived from an EMBL/GenBank/DDBJ whole genome shotgun (WGS) entry which is preliminary data.</text>
</comment>
<dbReference type="EMBL" id="JPWH01000010">
    <property type="protein sequence ID" value="RCK48704.1"/>
    <property type="molecule type" value="Genomic_DNA"/>
</dbReference>
<dbReference type="Pfam" id="PF13670">
    <property type="entry name" value="PepSY_2"/>
    <property type="match status" value="1"/>
</dbReference>
<feature type="domain" description="PepSY" evidence="2">
    <location>
        <begin position="13"/>
        <end position="88"/>
    </location>
</feature>
<evidence type="ECO:0000313" key="3">
    <source>
        <dbReference type="EMBL" id="RCK48704.1"/>
    </source>
</evidence>
<reference evidence="3 4" key="1">
    <citation type="submission" date="2014-07" db="EMBL/GenBank/DDBJ databases">
        <title>Draft genome sequence of Thalassospira profundimaris S25-3-2.</title>
        <authorList>
            <person name="Lai Q."/>
            <person name="Shao Z."/>
        </authorList>
    </citation>
    <scope>NUCLEOTIDE SEQUENCE [LARGE SCALE GENOMIC DNA]</scope>
    <source>
        <strain evidence="3 4">S25-3-2</strain>
    </source>
</reference>
<keyword evidence="1" id="KW-0732">Signal</keyword>
<dbReference type="AlphaFoldDB" id="A0A367X4W4"/>
<dbReference type="Proteomes" id="UP000252517">
    <property type="component" value="Unassembled WGS sequence"/>
</dbReference>
<name>A0A367X4W4_9PROT</name>
<gene>
    <name evidence="3" type="ORF">TH25_13975</name>
</gene>
<evidence type="ECO:0000259" key="2">
    <source>
        <dbReference type="Pfam" id="PF13670"/>
    </source>
</evidence>
<evidence type="ECO:0000313" key="4">
    <source>
        <dbReference type="Proteomes" id="UP000252517"/>
    </source>
</evidence>
<proteinExistence type="predicted"/>
<dbReference type="RefSeq" id="WP_114088887.1">
    <property type="nucleotide sequence ID" value="NZ_JPWH01000010.1"/>
</dbReference>
<feature type="chain" id="PRO_5016991942" description="PepSY domain-containing protein" evidence="1">
    <location>
        <begin position="25"/>
        <end position="92"/>
    </location>
</feature>
<accession>A0A367X4W4</accession>
<feature type="signal peptide" evidence="1">
    <location>
        <begin position="1"/>
        <end position="24"/>
    </location>
</feature>
<sequence length="92" mass="10396">MKNRILAAAIPFVTGIVLTASAQADDNICKAPMDQWQPRETLQHKLENQGWQIVRIKTDEGCYEVYATDAHGKRIEAYFDPHSLEPVKVQEG</sequence>